<evidence type="ECO:0000313" key="2">
    <source>
        <dbReference type="EMBL" id="GBP78921.1"/>
    </source>
</evidence>
<protein>
    <submittedName>
        <fullName evidence="2">Uncharacterized protein</fullName>
    </submittedName>
</protein>
<organism evidence="2 3">
    <name type="scientific">Eumeta variegata</name>
    <name type="common">Bagworm moth</name>
    <name type="synonym">Eumeta japonica</name>
    <dbReference type="NCBI Taxonomy" id="151549"/>
    <lineage>
        <taxon>Eukaryota</taxon>
        <taxon>Metazoa</taxon>
        <taxon>Ecdysozoa</taxon>
        <taxon>Arthropoda</taxon>
        <taxon>Hexapoda</taxon>
        <taxon>Insecta</taxon>
        <taxon>Pterygota</taxon>
        <taxon>Neoptera</taxon>
        <taxon>Endopterygota</taxon>
        <taxon>Lepidoptera</taxon>
        <taxon>Glossata</taxon>
        <taxon>Ditrysia</taxon>
        <taxon>Tineoidea</taxon>
        <taxon>Psychidae</taxon>
        <taxon>Oiketicinae</taxon>
        <taxon>Eumeta</taxon>
    </lineage>
</organism>
<keyword evidence="3" id="KW-1185">Reference proteome</keyword>
<comment type="caution">
    <text evidence="2">The sequence shown here is derived from an EMBL/GenBank/DDBJ whole genome shotgun (WGS) entry which is preliminary data.</text>
</comment>
<keyword evidence="1" id="KW-1133">Transmembrane helix</keyword>
<sequence>MSAASRTRVLYLDVACLIFGYLQILAAIALTVTAIWVACVESGCRYPIFSTISPRLPIRTLFVNIVWVFAALLVTGIHKMLMTCAVVGKGLVRKKTTSIDLSKIKYETTFYNLANKLHKILTSLDSGQDVFEVKEKLLEPTD</sequence>
<gene>
    <name evidence="2" type="ORF">EVAR_55960_1</name>
</gene>
<evidence type="ECO:0000256" key="1">
    <source>
        <dbReference type="SAM" id="Phobius"/>
    </source>
</evidence>
<dbReference type="EMBL" id="BGZK01001392">
    <property type="protein sequence ID" value="GBP78921.1"/>
    <property type="molecule type" value="Genomic_DNA"/>
</dbReference>
<proteinExistence type="predicted"/>
<feature type="transmembrane region" description="Helical" evidence="1">
    <location>
        <begin position="12"/>
        <end position="38"/>
    </location>
</feature>
<accession>A0A4C1YR35</accession>
<name>A0A4C1YR35_EUMVA</name>
<dbReference type="Proteomes" id="UP000299102">
    <property type="component" value="Unassembled WGS sequence"/>
</dbReference>
<feature type="transmembrane region" description="Helical" evidence="1">
    <location>
        <begin position="58"/>
        <end position="77"/>
    </location>
</feature>
<reference evidence="2 3" key="1">
    <citation type="journal article" date="2019" name="Commun. Biol.">
        <title>The bagworm genome reveals a unique fibroin gene that provides high tensile strength.</title>
        <authorList>
            <person name="Kono N."/>
            <person name="Nakamura H."/>
            <person name="Ohtoshi R."/>
            <person name="Tomita M."/>
            <person name="Numata K."/>
            <person name="Arakawa K."/>
        </authorList>
    </citation>
    <scope>NUCLEOTIDE SEQUENCE [LARGE SCALE GENOMIC DNA]</scope>
</reference>
<keyword evidence="1" id="KW-0472">Membrane</keyword>
<evidence type="ECO:0000313" key="3">
    <source>
        <dbReference type="Proteomes" id="UP000299102"/>
    </source>
</evidence>
<keyword evidence="1" id="KW-0812">Transmembrane</keyword>
<dbReference type="AlphaFoldDB" id="A0A4C1YR35"/>